<proteinExistence type="predicted"/>
<protein>
    <submittedName>
        <fullName evidence="2">Uncharacterized protein</fullName>
    </submittedName>
</protein>
<dbReference type="VEuPathDB" id="TriTrypDB:TvY486_0800930"/>
<feature type="compositionally biased region" description="Low complexity" evidence="1">
    <location>
        <begin position="122"/>
        <end position="143"/>
    </location>
</feature>
<reference evidence="2" key="1">
    <citation type="journal article" date="2012" name="Proc. Natl. Acad. Sci. U.S.A.">
        <title>Antigenic diversity is generated by distinct evolutionary mechanisms in African trypanosome species.</title>
        <authorList>
            <person name="Jackson A.P."/>
            <person name="Berry A."/>
            <person name="Aslett M."/>
            <person name="Allison H.C."/>
            <person name="Burton P."/>
            <person name="Vavrova-Anderson J."/>
            <person name="Brown R."/>
            <person name="Browne H."/>
            <person name="Corton N."/>
            <person name="Hauser H."/>
            <person name="Gamble J."/>
            <person name="Gilderthorp R."/>
            <person name="Marcello L."/>
            <person name="McQuillan J."/>
            <person name="Otto T.D."/>
            <person name="Quail M.A."/>
            <person name="Sanders M.J."/>
            <person name="van Tonder A."/>
            <person name="Ginger M.L."/>
            <person name="Field M.C."/>
            <person name="Barry J.D."/>
            <person name="Hertz-Fowler C."/>
            <person name="Berriman M."/>
        </authorList>
    </citation>
    <scope>NUCLEOTIDE SEQUENCE</scope>
    <source>
        <strain evidence="2">Y486</strain>
    </source>
</reference>
<gene>
    <name evidence="2" type="ORF">TVY486_0800930</name>
</gene>
<accession>G0U087</accession>
<feature type="region of interest" description="Disordered" evidence="1">
    <location>
        <begin position="117"/>
        <end position="163"/>
    </location>
</feature>
<feature type="compositionally biased region" description="Polar residues" evidence="1">
    <location>
        <begin position="144"/>
        <end position="163"/>
    </location>
</feature>
<feature type="region of interest" description="Disordered" evidence="1">
    <location>
        <begin position="68"/>
        <end position="105"/>
    </location>
</feature>
<sequence length="304" mass="31503">MQLFSFGHPCEHQLRRTCIGGLSCPLNGYPDSWCCSFIKGKINFKRDKPCEGVRCRYISANGSMNNNVSRHGGASSGPTPVAQGVAATATTTSMTSTTAAVSTNAGGRQVARAIEAAQEDGSVQQHQSNSSSVLASSRRSQVSPGTTSNPSSAQRAKDSNLSTMVTASSNNSAAGVPAQIVKAQQPIVGISQLAQMAKQVAPGHYDPVRTDLPLPSIALLGGLLALTPQSATWALLGLATSHKYLHGIQSCQMPPQAAVSLGVSPGDISREADDNTFGFLSPSSASGFNIFGSMNPAPPEHPIL</sequence>
<evidence type="ECO:0000256" key="1">
    <source>
        <dbReference type="SAM" id="MobiDB-lite"/>
    </source>
</evidence>
<name>G0U087_TRYVY</name>
<organism evidence="2">
    <name type="scientific">Trypanosoma vivax (strain Y486)</name>
    <dbReference type="NCBI Taxonomy" id="1055687"/>
    <lineage>
        <taxon>Eukaryota</taxon>
        <taxon>Discoba</taxon>
        <taxon>Euglenozoa</taxon>
        <taxon>Kinetoplastea</taxon>
        <taxon>Metakinetoplastina</taxon>
        <taxon>Trypanosomatida</taxon>
        <taxon>Trypanosomatidae</taxon>
        <taxon>Trypanosoma</taxon>
        <taxon>Duttonella</taxon>
    </lineage>
</organism>
<evidence type="ECO:0000313" key="2">
    <source>
        <dbReference type="EMBL" id="CCC49485.1"/>
    </source>
</evidence>
<dbReference type="AlphaFoldDB" id="G0U087"/>
<feature type="compositionally biased region" description="Low complexity" evidence="1">
    <location>
        <begin position="86"/>
        <end position="105"/>
    </location>
</feature>
<dbReference type="EMBL" id="HE573024">
    <property type="protein sequence ID" value="CCC49485.1"/>
    <property type="molecule type" value="Genomic_DNA"/>
</dbReference>